<evidence type="ECO:0000256" key="1">
    <source>
        <dbReference type="SAM" id="Phobius"/>
    </source>
</evidence>
<dbReference type="Proteomes" id="UP000426246">
    <property type="component" value="Chromosome"/>
</dbReference>
<proteinExistence type="predicted"/>
<feature type="transmembrane region" description="Helical" evidence="1">
    <location>
        <begin position="6"/>
        <end position="24"/>
    </location>
</feature>
<protein>
    <submittedName>
        <fullName evidence="3">M56 family metallopeptidase</fullName>
    </submittedName>
</protein>
<dbReference type="EMBL" id="CP034235">
    <property type="protein sequence ID" value="QGQ95660.1"/>
    <property type="molecule type" value="Genomic_DNA"/>
</dbReference>
<sequence>MNLLQMNVSAGILILVIVALRAIAGSHLPRTMFIALWMIALFRLILPFSISSPYGIYTLINRIGADFLLKFGVAEDNWETGGLIHRGTEYVAAGYKPLWAESLVILWIIGAVMLALIFAISYYQCRREMKTALPIKGNAFIEKWQREQKLSRTVKILVSDKIATPITYGIFKPRIILPKMIDLGNEMQMRYILAHEMIHIKRFDALWKLLLFITLICHWYNPMVWLLFIFMNRDLEIACDERVIQVFGENSKSDYALTLIAMAEKKMKFTPLYSSFSINVTEERIKSIMQFKKASFLGIMLVCIIVAGSTTVFAEKVVNLGFQLRGFIQINSERFSFELVKSGKIIVKDADGKVVSKAAVGRDGKAELTDGSGRIIRSIQLNDLADPVRDFKLYRVFVN</sequence>
<name>A0A6B8RHG4_9BACL</name>
<dbReference type="Pfam" id="PF05569">
    <property type="entry name" value="Peptidase_M56"/>
    <property type="match status" value="1"/>
</dbReference>
<dbReference type="CDD" id="cd07341">
    <property type="entry name" value="M56_BlaR1_MecR1_like"/>
    <property type="match status" value="1"/>
</dbReference>
<evidence type="ECO:0000313" key="4">
    <source>
        <dbReference type="Proteomes" id="UP000426246"/>
    </source>
</evidence>
<evidence type="ECO:0000259" key="2">
    <source>
        <dbReference type="Pfam" id="PF05569"/>
    </source>
</evidence>
<feature type="transmembrane region" description="Helical" evidence="1">
    <location>
        <begin position="104"/>
        <end position="123"/>
    </location>
</feature>
<dbReference type="KEGG" id="ppsc:EHS13_12580"/>
<feature type="transmembrane region" description="Helical" evidence="1">
    <location>
        <begin position="31"/>
        <end position="50"/>
    </location>
</feature>
<accession>A0A6B8RHG4</accession>
<gene>
    <name evidence="3" type="ORF">EHS13_12580</name>
</gene>
<feature type="transmembrane region" description="Helical" evidence="1">
    <location>
        <begin position="209"/>
        <end position="231"/>
    </location>
</feature>
<dbReference type="InterPro" id="IPR008756">
    <property type="entry name" value="Peptidase_M56"/>
</dbReference>
<keyword evidence="1" id="KW-0472">Membrane</keyword>
<dbReference type="PANTHER" id="PTHR34978:SF3">
    <property type="entry name" value="SLR0241 PROTEIN"/>
    <property type="match status" value="1"/>
</dbReference>
<dbReference type="OrthoDB" id="9804799at2"/>
<dbReference type="AlphaFoldDB" id="A0A6B8RHG4"/>
<feature type="transmembrane region" description="Helical" evidence="1">
    <location>
        <begin position="294"/>
        <end position="314"/>
    </location>
</feature>
<reference evidence="4" key="1">
    <citation type="submission" date="2018-11" db="EMBL/GenBank/DDBJ databases">
        <title>Complete genome sequence of Paenibacillus sp. ML311-T8.</title>
        <authorList>
            <person name="Nam Y.-D."/>
            <person name="Kang J."/>
            <person name="Chung W.-H."/>
            <person name="Park Y.S."/>
        </authorList>
    </citation>
    <scope>NUCLEOTIDE SEQUENCE [LARGE SCALE GENOMIC DNA]</scope>
    <source>
        <strain evidence="4">ML311-T8</strain>
    </source>
</reference>
<keyword evidence="1" id="KW-0812">Transmembrane</keyword>
<dbReference type="InterPro" id="IPR052173">
    <property type="entry name" value="Beta-lactam_resp_regulator"/>
</dbReference>
<organism evidence="3 4">
    <name type="scientific">Paenibacillus psychroresistens</name>
    <dbReference type="NCBI Taxonomy" id="1778678"/>
    <lineage>
        <taxon>Bacteria</taxon>
        <taxon>Bacillati</taxon>
        <taxon>Bacillota</taxon>
        <taxon>Bacilli</taxon>
        <taxon>Bacillales</taxon>
        <taxon>Paenibacillaceae</taxon>
        <taxon>Paenibacillus</taxon>
    </lineage>
</organism>
<keyword evidence="1" id="KW-1133">Transmembrane helix</keyword>
<keyword evidence="4" id="KW-1185">Reference proteome</keyword>
<dbReference type="RefSeq" id="WP_155700696.1">
    <property type="nucleotide sequence ID" value="NZ_CP034235.1"/>
</dbReference>
<feature type="domain" description="Peptidase M56" evidence="2">
    <location>
        <begin position="2"/>
        <end position="271"/>
    </location>
</feature>
<dbReference type="PANTHER" id="PTHR34978">
    <property type="entry name" value="POSSIBLE SENSOR-TRANSDUCER PROTEIN BLAR"/>
    <property type="match status" value="1"/>
</dbReference>
<evidence type="ECO:0000313" key="3">
    <source>
        <dbReference type="EMBL" id="QGQ95660.1"/>
    </source>
</evidence>